<feature type="chain" id="PRO_5035607602" evidence="1">
    <location>
        <begin position="18"/>
        <end position="235"/>
    </location>
</feature>
<dbReference type="Proteomes" id="UP000663877">
    <property type="component" value="Unassembled WGS sequence"/>
</dbReference>
<comment type="caution">
    <text evidence="3">The sequence shown here is derived from an EMBL/GenBank/DDBJ whole genome shotgun (WGS) entry which is preliminary data.</text>
</comment>
<dbReference type="Proteomes" id="UP000663832">
    <property type="component" value="Unassembled WGS sequence"/>
</dbReference>
<feature type="signal peptide" evidence="1">
    <location>
        <begin position="1"/>
        <end position="17"/>
    </location>
</feature>
<reference evidence="3" key="1">
    <citation type="submission" date="2021-02" db="EMBL/GenBank/DDBJ databases">
        <authorList>
            <person name="Nowell W R."/>
        </authorList>
    </citation>
    <scope>NUCLEOTIDE SEQUENCE</scope>
</reference>
<gene>
    <name evidence="2" type="ORF">BJG266_LOCUS945</name>
    <name evidence="3" type="ORF">QVE165_LOCUS44238</name>
</gene>
<evidence type="ECO:0000256" key="1">
    <source>
        <dbReference type="SAM" id="SignalP"/>
    </source>
</evidence>
<evidence type="ECO:0000313" key="2">
    <source>
        <dbReference type="EMBL" id="CAF0728006.1"/>
    </source>
</evidence>
<accession>A0A815U4X9</accession>
<dbReference type="OrthoDB" id="10028853at2759"/>
<organism evidence="3 4">
    <name type="scientific">Adineta steineri</name>
    <dbReference type="NCBI Taxonomy" id="433720"/>
    <lineage>
        <taxon>Eukaryota</taxon>
        <taxon>Metazoa</taxon>
        <taxon>Spiralia</taxon>
        <taxon>Gnathifera</taxon>
        <taxon>Rotifera</taxon>
        <taxon>Eurotatoria</taxon>
        <taxon>Bdelloidea</taxon>
        <taxon>Adinetida</taxon>
        <taxon>Adinetidae</taxon>
        <taxon>Adineta</taxon>
    </lineage>
</organism>
<proteinExistence type="predicted"/>
<dbReference type="EMBL" id="CAJNOM010000588">
    <property type="protein sequence ID" value="CAF1512853.1"/>
    <property type="molecule type" value="Genomic_DNA"/>
</dbReference>
<evidence type="ECO:0000313" key="3">
    <source>
        <dbReference type="EMBL" id="CAF1512853.1"/>
    </source>
</evidence>
<dbReference type="EMBL" id="CAJNOI010000002">
    <property type="protein sequence ID" value="CAF0728006.1"/>
    <property type="molecule type" value="Genomic_DNA"/>
</dbReference>
<evidence type="ECO:0000313" key="4">
    <source>
        <dbReference type="Proteomes" id="UP000663832"/>
    </source>
</evidence>
<protein>
    <submittedName>
        <fullName evidence="3">Uncharacterized protein</fullName>
    </submittedName>
</protein>
<sequence length="235" mass="27735">MIIEKLIFFLLIPIINGHSSKSYYLIDIDTNLSSNETYCSNILTNEQIYRIPKQCQQHLLCDPYYCDDKSFRCIKIRETLCCLYKYFQSNCQQNNSNQIKDVFRSVYFQMSIEHGYCEINLERIEKNDEAYCIANINQDIQQPIQILTTTTPPSSLIIESTTSRSLYKHFQRRPSSLRPNNRYRHRIATRQNYSSLANLNYLRQVTIIQEHTSSTCSINFLNCFLMFILLLSILI</sequence>
<name>A0A815U4X9_9BILA</name>
<keyword evidence="1" id="KW-0732">Signal</keyword>
<dbReference type="AlphaFoldDB" id="A0A815U4X9"/>
<keyword evidence="4" id="KW-1185">Reference proteome</keyword>